<dbReference type="EMBL" id="AP028055">
    <property type="protein sequence ID" value="BEH00039.1"/>
    <property type="molecule type" value="Genomic_DNA"/>
</dbReference>
<dbReference type="RefSeq" id="WP_353331042.1">
    <property type="nucleotide sequence ID" value="NZ_AP028055.1"/>
</dbReference>
<evidence type="ECO:0000256" key="1">
    <source>
        <dbReference type="SAM" id="SignalP"/>
    </source>
</evidence>
<dbReference type="Proteomes" id="UP001496674">
    <property type="component" value="Chromosome"/>
</dbReference>
<keyword evidence="1" id="KW-0732">Signal</keyword>
<accession>A0ABN6Z684</accession>
<feature type="signal peptide" evidence="1">
    <location>
        <begin position="1"/>
        <end position="23"/>
    </location>
</feature>
<organism evidence="2 3">
    <name type="scientific">Bacteroides sedimenti</name>
    <dbReference type="NCBI Taxonomy" id="2136147"/>
    <lineage>
        <taxon>Bacteria</taxon>
        <taxon>Pseudomonadati</taxon>
        <taxon>Bacteroidota</taxon>
        <taxon>Bacteroidia</taxon>
        <taxon>Bacteroidales</taxon>
        <taxon>Bacteroidaceae</taxon>
        <taxon>Bacteroides</taxon>
    </lineage>
</organism>
<proteinExistence type="predicted"/>
<reference evidence="2 3" key="1">
    <citation type="submission" date="2023-04" db="EMBL/GenBank/DDBJ databases">
        <title>Draft genome sequence of acteroides sedimenti strain YN3PY1.</title>
        <authorList>
            <person name="Yoshida N."/>
        </authorList>
    </citation>
    <scope>NUCLEOTIDE SEQUENCE [LARGE SCALE GENOMIC DNA]</scope>
    <source>
        <strain evidence="2 3">YN3PY1</strain>
    </source>
</reference>
<name>A0ABN6Z684_9BACE</name>
<evidence type="ECO:0008006" key="4">
    <source>
        <dbReference type="Google" id="ProtNLM"/>
    </source>
</evidence>
<evidence type="ECO:0000313" key="3">
    <source>
        <dbReference type="Proteomes" id="UP001496674"/>
    </source>
</evidence>
<dbReference type="InterPro" id="IPR054298">
    <property type="entry name" value="BACOVA_00961-like"/>
</dbReference>
<dbReference type="Gene3D" id="3.10.450.410">
    <property type="match status" value="1"/>
</dbReference>
<gene>
    <name evidence="2" type="ORF">BSYN_23030</name>
</gene>
<evidence type="ECO:0000313" key="2">
    <source>
        <dbReference type="EMBL" id="BEH00039.1"/>
    </source>
</evidence>
<keyword evidence="3" id="KW-1185">Reference proteome</keyword>
<sequence>MKKNNLIACLLFLSLFAILPSNAASNGEDFKAFLKRFTSSAAFQYSRIKFPLKTDIILSTGDGENEKHFPFTKKEWPLLDDETFVEERNEVEGEGVYVSKFTVNETNHVEFEAGYEESELDLRVTFDLIDGKWFLTDCYTGWFNFNVLASEFNQTVREIQAENKEFIKLHP</sequence>
<dbReference type="Pfam" id="PF22057">
    <property type="entry name" value="BACOVA_00961-like"/>
    <property type="match status" value="1"/>
</dbReference>
<feature type="chain" id="PRO_5045823135" description="DUF4348 domain-containing protein" evidence="1">
    <location>
        <begin position="24"/>
        <end position="171"/>
    </location>
</feature>
<protein>
    <recommendedName>
        <fullName evidence="4">DUF4348 domain-containing protein</fullName>
    </recommendedName>
</protein>